<organism evidence="2 3">
    <name type="scientific">Rhodosalinus halophilus</name>
    <dbReference type="NCBI Taxonomy" id="2259333"/>
    <lineage>
        <taxon>Bacteria</taxon>
        <taxon>Pseudomonadati</taxon>
        <taxon>Pseudomonadota</taxon>
        <taxon>Alphaproteobacteria</taxon>
        <taxon>Rhodobacterales</taxon>
        <taxon>Paracoccaceae</taxon>
        <taxon>Rhodosalinus</taxon>
    </lineage>
</organism>
<keyword evidence="3" id="KW-1185">Reference proteome</keyword>
<dbReference type="AlphaFoldDB" id="A0A365U6A1"/>
<dbReference type="PANTHER" id="PTHR36966">
    <property type="entry name" value="REP-ASSOCIATED TYROSINE TRANSPOSASE"/>
    <property type="match status" value="1"/>
</dbReference>
<accession>A0A365U6A1</accession>
<dbReference type="SUPFAM" id="SSF143422">
    <property type="entry name" value="Transposase IS200-like"/>
    <property type="match status" value="1"/>
</dbReference>
<dbReference type="GO" id="GO:0004803">
    <property type="term" value="F:transposase activity"/>
    <property type="evidence" value="ECO:0007669"/>
    <property type="project" value="InterPro"/>
</dbReference>
<feature type="domain" description="Transposase IS200-like" evidence="1">
    <location>
        <begin position="9"/>
        <end position="131"/>
    </location>
</feature>
<dbReference type="SMART" id="SM01321">
    <property type="entry name" value="Y1_Tnp"/>
    <property type="match status" value="1"/>
</dbReference>
<dbReference type="InterPro" id="IPR002686">
    <property type="entry name" value="Transposase_17"/>
</dbReference>
<protein>
    <submittedName>
        <fullName evidence="2">Transposase</fullName>
    </submittedName>
</protein>
<gene>
    <name evidence="2" type="ORF">DRV85_13535</name>
</gene>
<reference evidence="2 3" key="1">
    <citation type="submission" date="2018-07" db="EMBL/GenBank/DDBJ databases">
        <title>Rhodosalinus sp. strain E84T genomic sequence and assembly.</title>
        <authorList>
            <person name="Liu Z.-W."/>
            <person name="Lu D.-C."/>
        </authorList>
    </citation>
    <scope>NUCLEOTIDE SEQUENCE [LARGE SCALE GENOMIC DNA]</scope>
    <source>
        <strain evidence="2 3">E84</strain>
    </source>
</reference>
<dbReference type="OrthoDB" id="9794403at2"/>
<dbReference type="PANTHER" id="PTHR36966:SF1">
    <property type="entry name" value="REP-ASSOCIATED TYROSINE TRANSPOSASE"/>
    <property type="match status" value="1"/>
</dbReference>
<evidence type="ECO:0000313" key="2">
    <source>
        <dbReference type="EMBL" id="RBI84035.1"/>
    </source>
</evidence>
<name>A0A365U6A1_9RHOB</name>
<proteinExistence type="predicted"/>
<sequence>MPDYIRPRIPGATIFFTVALRERGSEMLVHEIARLRDAVRRTRSERPFRIDAWVVLPDHLHAVWTLPEGDADFATRWRLIKARFSRGLPAGPRRPSDVARGERAIWQRRFWEHHVRGEAEYRAFVRYCHLNPVRHGLAETPEAWPFSTVHREIRAGRWP</sequence>
<dbReference type="InterPro" id="IPR036515">
    <property type="entry name" value="Transposase_17_sf"/>
</dbReference>
<dbReference type="EMBL" id="QNTQ01000013">
    <property type="protein sequence ID" value="RBI84035.1"/>
    <property type="molecule type" value="Genomic_DNA"/>
</dbReference>
<dbReference type="Proteomes" id="UP000253370">
    <property type="component" value="Unassembled WGS sequence"/>
</dbReference>
<comment type="caution">
    <text evidence="2">The sequence shown here is derived from an EMBL/GenBank/DDBJ whole genome shotgun (WGS) entry which is preliminary data.</text>
</comment>
<evidence type="ECO:0000313" key="3">
    <source>
        <dbReference type="Proteomes" id="UP000253370"/>
    </source>
</evidence>
<dbReference type="Gene3D" id="3.30.70.1290">
    <property type="entry name" value="Transposase IS200-like"/>
    <property type="match status" value="1"/>
</dbReference>
<dbReference type="GO" id="GO:0006313">
    <property type="term" value="P:DNA transposition"/>
    <property type="evidence" value="ECO:0007669"/>
    <property type="project" value="InterPro"/>
</dbReference>
<dbReference type="GO" id="GO:0043565">
    <property type="term" value="F:sequence-specific DNA binding"/>
    <property type="evidence" value="ECO:0007669"/>
    <property type="project" value="TreeGrafter"/>
</dbReference>
<dbReference type="NCBIfam" id="NF047646">
    <property type="entry name" value="REP_Tyr_transpos"/>
    <property type="match status" value="1"/>
</dbReference>
<evidence type="ECO:0000259" key="1">
    <source>
        <dbReference type="SMART" id="SM01321"/>
    </source>
</evidence>
<dbReference type="InterPro" id="IPR052715">
    <property type="entry name" value="RAYT_transposase"/>
</dbReference>
<dbReference type="RefSeq" id="WP_113290014.1">
    <property type="nucleotide sequence ID" value="NZ_QNTQ01000013.1"/>
</dbReference>